<dbReference type="Proteomes" id="UP000035929">
    <property type="component" value="Unassembled WGS sequence"/>
</dbReference>
<gene>
    <name evidence="1" type="ORF">VP06_17615</name>
</gene>
<sequence length="128" mass="13889">MNAHLATRPLVGLTGLQSRAYAYIWHRLQAGSTPSYDEIAAHLGVASKGNICRIVSILVTRGYVRKRQHSARSLYLAAGAPMPVEPAGPHIAFTSPLVAELVARAESERRDVSVLLEEAVARYLGRSL</sequence>
<accession>A0A0J6SFQ2</accession>
<dbReference type="Gene3D" id="1.10.10.10">
    <property type="entry name" value="Winged helix-like DNA-binding domain superfamily/Winged helix DNA-binding domain"/>
    <property type="match status" value="1"/>
</dbReference>
<reference evidence="1 2" key="1">
    <citation type="submission" date="2015-03" db="EMBL/GenBank/DDBJ databases">
        <title>Genome sequencing of Methylobacterium aquaticum DSM16371 type strain.</title>
        <authorList>
            <person name="Chaudhry V."/>
            <person name="Patil P.B."/>
        </authorList>
    </citation>
    <scope>NUCLEOTIDE SEQUENCE [LARGE SCALE GENOMIC DNA]</scope>
    <source>
        <strain evidence="1 2">DSM 16371</strain>
    </source>
</reference>
<proteinExistence type="predicted"/>
<dbReference type="SUPFAM" id="SSF46785">
    <property type="entry name" value="Winged helix' DNA-binding domain"/>
    <property type="match status" value="1"/>
</dbReference>
<protein>
    <recommendedName>
        <fullName evidence="3">LexA repressor DNA-binding domain-containing protein</fullName>
    </recommendedName>
</protein>
<dbReference type="InterPro" id="IPR036390">
    <property type="entry name" value="WH_DNA-bd_sf"/>
</dbReference>
<dbReference type="OrthoDB" id="7950442at2"/>
<comment type="caution">
    <text evidence="1">The sequence shown here is derived from an EMBL/GenBank/DDBJ whole genome shotgun (WGS) entry which is preliminary data.</text>
</comment>
<evidence type="ECO:0000313" key="2">
    <source>
        <dbReference type="Proteomes" id="UP000035929"/>
    </source>
</evidence>
<dbReference type="PATRIC" id="fig|270351.6.peg.1098"/>
<dbReference type="AlphaFoldDB" id="A0A0J6SFQ2"/>
<dbReference type="RefSeq" id="WP_048465067.1">
    <property type="nucleotide sequence ID" value="NZ_LABX01000135.1"/>
</dbReference>
<evidence type="ECO:0000313" key="1">
    <source>
        <dbReference type="EMBL" id="KMO32499.1"/>
    </source>
</evidence>
<dbReference type="EMBL" id="LABX01000135">
    <property type="protein sequence ID" value="KMO32499.1"/>
    <property type="molecule type" value="Genomic_DNA"/>
</dbReference>
<evidence type="ECO:0008006" key="3">
    <source>
        <dbReference type="Google" id="ProtNLM"/>
    </source>
</evidence>
<organism evidence="1 2">
    <name type="scientific">Methylobacterium aquaticum</name>
    <dbReference type="NCBI Taxonomy" id="270351"/>
    <lineage>
        <taxon>Bacteria</taxon>
        <taxon>Pseudomonadati</taxon>
        <taxon>Pseudomonadota</taxon>
        <taxon>Alphaproteobacteria</taxon>
        <taxon>Hyphomicrobiales</taxon>
        <taxon>Methylobacteriaceae</taxon>
        <taxon>Methylobacterium</taxon>
    </lineage>
</organism>
<dbReference type="InterPro" id="IPR036388">
    <property type="entry name" value="WH-like_DNA-bd_sf"/>
</dbReference>
<name>A0A0J6SFQ2_9HYPH</name>